<accession>A0A4V1C5K2</accession>
<dbReference type="EMBL" id="CP034205">
    <property type="protein sequence ID" value="QBZ56675.1"/>
    <property type="molecule type" value="Genomic_DNA"/>
</dbReference>
<evidence type="ECO:0000313" key="2">
    <source>
        <dbReference type="Proteomes" id="UP000294847"/>
    </source>
</evidence>
<sequence length="95" mass="10174">MGSIAQQYPVTLLSVAAKITEYATQLAKELEAGNVPPVTLEADSPTKTLIKQHAMLDIATPNVLNQFDFRSAVPVDGTATHKQIAETTEIPAEIV</sequence>
<evidence type="ECO:0000313" key="1">
    <source>
        <dbReference type="EMBL" id="QBZ56675.1"/>
    </source>
</evidence>
<organism evidence="1 2">
    <name type="scientific">Pyricularia oryzae</name>
    <name type="common">Rice blast fungus</name>
    <name type="synonym">Magnaporthe oryzae</name>
    <dbReference type="NCBI Taxonomy" id="318829"/>
    <lineage>
        <taxon>Eukaryota</taxon>
        <taxon>Fungi</taxon>
        <taxon>Dikarya</taxon>
        <taxon>Ascomycota</taxon>
        <taxon>Pezizomycotina</taxon>
        <taxon>Sordariomycetes</taxon>
        <taxon>Sordariomycetidae</taxon>
        <taxon>Magnaporthales</taxon>
        <taxon>Pyriculariaceae</taxon>
        <taxon>Pyricularia</taxon>
    </lineage>
</organism>
<protein>
    <submittedName>
        <fullName evidence="1">Uncharacterized protein</fullName>
    </submittedName>
</protein>
<dbReference type="Proteomes" id="UP000294847">
    <property type="component" value="Chromosome 2"/>
</dbReference>
<name>A0A4V1C5K2_PYROR</name>
<gene>
    <name evidence="1" type="ORF">PoMZ_01587</name>
</gene>
<dbReference type="AlphaFoldDB" id="A0A4V1C5K2"/>
<proteinExistence type="predicted"/>
<reference evidence="1 2" key="1">
    <citation type="journal article" date="2019" name="Mol. Biol. Evol.">
        <title>Blast fungal genomes show frequent chromosomal changes, gene gains and losses, and effector gene turnover.</title>
        <authorList>
            <person name="Gomez Luciano L.B."/>
            <person name="Jason Tsai I."/>
            <person name="Chuma I."/>
            <person name="Tosa Y."/>
            <person name="Chen Y.H."/>
            <person name="Li J.Y."/>
            <person name="Li M.Y."/>
            <person name="Jade Lu M.Y."/>
            <person name="Nakayashiki H."/>
            <person name="Li W.H."/>
        </authorList>
    </citation>
    <scope>NUCLEOTIDE SEQUENCE [LARGE SCALE GENOMIC DNA]</scope>
    <source>
        <strain evidence="1">MZ5-1-6</strain>
    </source>
</reference>